<evidence type="ECO:0000313" key="2">
    <source>
        <dbReference type="EMBL" id="OQU90960.1"/>
    </source>
</evidence>
<feature type="region of interest" description="Disordered" evidence="1">
    <location>
        <begin position="1"/>
        <end position="23"/>
    </location>
</feature>
<feature type="compositionally biased region" description="Basic residues" evidence="1">
    <location>
        <begin position="82"/>
        <end position="91"/>
    </location>
</feature>
<dbReference type="Proteomes" id="UP000000768">
    <property type="component" value="Chromosome 1"/>
</dbReference>
<sequence length="91" mass="10204">MTIDQAAQSPKSNRSPTWPKLPFHIPWAEPIWNHPRSTARVQLGVRRSGAGVRAPAPPTCIIRRPPMQSRQDGPMPDGGQSARRRRGPHER</sequence>
<dbReference type="AlphaFoldDB" id="A0A1Z5S4U8"/>
<evidence type="ECO:0000256" key="1">
    <source>
        <dbReference type="SAM" id="MobiDB-lite"/>
    </source>
</evidence>
<feature type="compositionally biased region" description="Polar residues" evidence="1">
    <location>
        <begin position="1"/>
        <end position="16"/>
    </location>
</feature>
<protein>
    <submittedName>
        <fullName evidence="2">Uncharacterized protein</fullName>
    </submittedName>
</protein>
<feature type="region of interest" description="Disordered" evidence="1">
    <location>
        <begin position="46"/>
        <end position="91"/>
    </location>
</feature>
<organism evidence="2 3">
    <name type="scientific">Sorghum bicolor</name>
    <name type="common">Sorghum</name>
    <name type="synonym">Sorghum vulgare</name>
    <dbReference type="NCBI Taxonomy" id="4558"/>
    <lineage>
        <taxon>Eukaryota</taxon>
        <taxon>Viridiplantae</taxon>
        <taxon>Streptophyta</taxon>
        <taxon>Embryophyta</taxon>
        <taxon>Tracheophyta</taxon>
        <taxon>Spermatophyta</taxon>
        <taxon>Magnoliopsida</taxon>
        <taxon>Liliopsida</taxon>
        <taxon>Poales</taxon>
        <taxon>Poaceae</taxon>
        <taxon>PACMAD clade</taxon>
        <taxon>Panicoideae</taxon>
        <taxon>Andropogonodae</taxon>
        <taxon>Andropogoneae</taxon>
        <taxon>Sorghinae</taxon>
        <taxon>Sorghum</taxon>
    </lineage>
</organism>
<reference evidence="2 3" key="1">
    <citation type="journal article" date="2009" name="Nature">
        <title>The Sorghum bicolor genome and the diversification of grasses.</title>
        <authorList>
            <person name="Paterson A.H."/>
            <person name="Bowers J.E."/>
            <person name="Bruggmann R."/>
            <person name="Dubchak I."/>
            <person name="Grimwood J."/>
            <person name="Gundlach H."/>
            <person name="Haberer G."/>
            <person name="Hellsten U."/>
            <person name="Mitros T."/>
            <person name="Poliakov A."/>
            <person name="Schmutz J."/>
            <person name="Spannagl M."/>
            <person name="Tang H."/>
            <person name="Wang X."/>
            <person name="Wicker T."/>
            <person name="Bharti A.K."/>
            <person name="Chapman J."/>
            <person name="Feltus F.A."/>
            <person name="Gowik U."/>
            <person name="Grigoriev I.V."/>
            <person name="Lyons E."/>
            <person name="Maher C.A."/>
            <person name="Martis M."/>
            <person name="Narechania A."/>
            <person name="Otillar R.P."/>
            <person name="Penning B.W."/>
            <person name="Salamov A.A."/>
            <person name="Wang Y."/>
            <person name="Zhang L."/>
            <person name="Carpita N.C."/>
            <person name="Freeling M."/>
            <person name="Gingle A.R."/>
            <person name="Hash C.T."/>
            <person name="Keller B."/>
            <person name="Klein P."/>
            <person name="Kresovich S."/>
            <person name="McCann M.C."/>
            <person name="Ming R."/>
            <person name="Peterson D.G."/>
            <person name="Mehboob-ur-Rahman"/>
            <person name="Ware D."/>
            <person name="Westhoff P."/>
            <person name="Mayer K.F."/>
            <person name="Messing J."/>
            <person name="Rokhsar D.S."/>
        </authorList>
    </citation>
    <scope>NUCLEOTIDE SEQUENCE [LARGE SCALE GENOMIC DNA]</scope>
    <source>
        <strain evidence="3">cv. BTx623</strain>
    </source>
</reference>
<name>A0A1Z5S4U8_SORBI</name>
<proteinExistence type="predicted"/>
<dbReference type="EMBL" id="CM000760">
    <property type="protein sequence ID" value="OQU90960.1"/>
    <property type="molecule type" value="Genomic_DNA"/>
</dbReference>
<keyword evidence="3" id="KW-1185">Reference proteome</keyword>
<evidence type="ECO:0000313" key="3">
    <source>
        <dbReference type="Proteomes" id="UP000000768"/>
    </source>
</evidence>
<gene>
    <name evidence="2" type="ORF">SORBI_3001G084166</name>
</gene>
<dbReference type="Gramene" id="OQU90960">
    <property type="protein sequence ID" value="OQU90960"/>
    <property type="gene ID" value="SORBI_3001G084166"/>
</dbReference>
<reference evidence="3" key="2">
    <citation type="journal article" date="2018" name="Plant J.">
        <title>The Sorghum bicolor reference genome: improved assembly, gene annotations, a transcriptome atlas, and signatures of genome organization.</title>
        <authorList>
            <person name="McCormick R.F."/>
            <person name="Truong S.K."/>
            <person name="Sreedasyam A."/>
            <person name="Jenkins J."/>
            <person name="Shu S."/>
            <person name="Sims D."/>
            <person name="Kennedy M."/>
            <person name="Amirebrahimi M."/>
            <person name="Weers B.D."/>
            <person name="McKinley B."/>
            <person name="Mattison A."/>
            <person name="Morishige D.T."/>
            <person name="Grimwood J."/>
            <person name="Schmutz J."/>
            <person name="Mullet J.E."/>
        </authorList>
    </citation>
    <scope>NUCLEOTIDE SEQUENCE [LARGE SCALE GENOMIC DNA]</scope>
    <source>
        <strain evidence="3">cv. BTx623</strain>
    </source>
</reference>
<accession>A0A1Z5S4U8</accession>
<dbReference type="InParanoid" id="A0A1Z5S4U8"/>